<evidence type="ECO:0000259" key="1">
    <source>
        <dbReference type="Pfam" id="PF13613"/>
    </source>
</evidence>
<dbReference type="Proteomes" id="UP000597656">
    <property type="component" value="Unassembled WGS sequence"/>
</dbReference>
<comment type="caution">
    <text evidence="2">The sequence shown here is derived from an EMBL/GenBank/DDBJ whole genome shotgun (WGS) entry which is preliminary data.</text>
</comment>
<dbReference type="InterPro" id="IPR027805">
    <property type="entry name" value="Transposase_HTH_dom"/>
</dbReference>
<evidence type="ECO:0000313" key="3">
    <source>
        <dbReference type="Proteomes" id="UP000597656"/>
    </source>
</evidence>
<sequence>MWRKLDPGQQALLILGYLRKGEPFADAGAGFAVSATTCWRYVNDTVELLAQRSAKLREALR</sequence>
<organism evidence="2 3">
    <name type="scientific">Lentzea pudingi</name>
    <dbReference type="NCBI Taxonomy" id="1789439"/>
    <lineage>
        <taxon>Bacteria</taxon>
        <taxon>Bacillati</taxon>
        <taxon>Actinomycetota</taxon>
        <taxon>Actinomycetes</taxon>
        <taxon>Pseudonocardiales</taxon>
        <taxon>Pseudonocardiaceae</taxon>
        <taxon>Lentzea</taxon>
    </lineage>
</organism>
<proteinExistence type="predicted"/>
<name>A0ABQ2IX87_9PSEU</name>
<keyword evidence="3" id="KW-1185">Reference proteome</keyword>
<dbReference type="EMBL" id="BMNC01000035">
    <property type="protein sequence ID" value="GGN30004.1"/>
    <property type="molecule type" value="Genomic_DNA"/>
</dbReference>
<gene>
    <name evidence="2" type="ORF">GCM10011609_87490</name>
</gene>
<reference evidence="3" key="1">
    <citation type="journal article" date="2019" name="Int. J. Syst. Evol. Microbiol.">
        <title>The Global Catalogue of Microorganisms (GCM) 10K type strain sequencing project: providing services to taxonomists for standard genome sequencing and annotation.</title>
        <authorList>
            <consortium name="The Broad Institute Genomics Platform"/>
            <consortium name="The Broad Institute Genome Sequencing Center for Infectious Disease"/>
            <person name="Wu L."/>
            <person name="Ma J."/>
        </authorList>
    </citation>
    <scope>NUCLEOTIDE SEQUENCE [LARGE SCALE GENOMIC DNA]</scope>
    <source>
        <strain evidence="3">CGMCC 4.7319</strain>
    </source>
</reference>
<dbReference type="Pfam" id="PF13613">
    <property type="entry name" value="HTH_Tnp_4"/>
    <property type="match status" value="1"/>
</dbReference>
<accession>A0ABQ2IX87</accession>
<feature type="domain" description="Transposase Helix-turn-helix" evidence="1">
    <location>
        <begin position="3"/>
        <end position="53"/>
    </location>
</feature>
<protein>
    <recommendedName>
        <fullName evidence="1">Transposase Helix-turn-helix domain-containing protein</fullName>
    </recommendedName>
</protein>
<evidence type="ECO:0000313" key="2">
    <source>
        <dbReference type="EMBL" id="GGN30004.1"/>
    </source>
</evidence>